<dbReference type="AlphaFoldDB" id="A0A2K3LR40"/>
<gene>
    <name evidence="1" type="ORF">L195_g037006</name>
</gene>
<name>A0A2K3LR40_TRIPR</name>
<keyword evidence="1" id="KW-0413">Isomerase</keyword>
<evidence type="ECO:0000313" key="2">
    <source>
        <dbReference type="Proteomes" id="UP000236291"/>
    </source>
</evidence>
<proteinExistence type="predicted"/>
<comment type="caution">
    <text evidence="1">The sequence shown here is derived from an EMBL/GenBank/DDBJ whole genome shotgun (WGS) entry which is preliminary data.</text>
</comment>
<protein>
    <submittedName>
        <fullName evidence="1">Phosphomannose isomerase</fullName>
    </submittedName>
</protein>
<reference evidence="1 2" key="2">
    <citation type="journal article" date="2017" name="Front. Plant Sci.">
        <title>Gene Classification and Mining of Molecular Markers Useful in Red Clover (Trifolium pratense) Breeding.</title>
        <authorList>
            <person name="Istvanek J."/>
            <person name="Dluhosova J."/>
            <person name="Dluhos P."/>
            <person name="Patkova L."/>
            <person name="Nedelnik J."/>
            <person name="Repkova J."/>
        </authorList>
    </citation>
    <scope>NUCLEOTIDE SEQUENCE [LARGE SCALE GENOMIC DNA]</scope>
    <source>
        <strain evidence="2">cv. Tatra</strain>
        <tissue evidence="1">Young leaves</tissue>
    </source>
</reference>
<sequence length="178" mass="20500">GLKGGRRMLTLDTVSTQPVRDDSNCGYRVIALDSRNDKNDFEAIKVDMINELRLHMDDYLKLYEGEERLAYIREALLPPKRKSRHGVALMEKCPPADPSSQIFCLGYIPSHYVYVKLKDGCPIPPTCGQWKKHCKAEAVAWESNFLDRQTKFDELMKEERGDNKMNIKFGSKFDPIEL</sequence>
<accession>A0A2K3LR40</accession>
<dbReference type="EMBL" id="ASHM01039032">
    <property type="protein sequence ID" value="PNX80992.1"/>
    <property type="molecule type" value="Genomic_DNA"/>
</dbReference>
<dbReference type="Proteomes" id="UP000236291">
    <property type="component" value="Unassembled WGS sequence"/>
</dbReference>
<feature type="non-terminal residue" evidence="1">
    <location>
        <position position="1"/>
    </location>
</feature>
<evidence type="ECO:0000313" key="1">
    <source>
        <dbReference type="EMBL" id="PNX80992.1"/>
    </source>
</evidence>
<dbReference type="GO" id="GO:0016853">
    <property type="term" value="F:isomerase activity"/>
    <property type="evidence" value="ECO:0007669"/>
    <property type="project" value="UniProtKB-KW"/>
</dbReference>
<organism evidence="1 2">
    <name type="scientific">Trifolium pratense</name>
    <name type="common">Red clover</name>
    <dbReference type="NCBI Taxonomy" id="57577"/>
    <lineage>
        <taxon>Eukaryota</taxon>
        <taxon>Viridiplantae</taxon>
        <taxon>Streptophyta</taxon>
        <taxon>Embryophyta</taxon>
        <taxon>Tracheophyta</taxon>
        <taxon>Spermatophyta</taxon>
        <taxon>Magnoliopsida</taxon>
        <taxon>eudicotyledons</taxon>
        <taxon>Gunneridae</taxon>
        <taxon>Pentapetalae</taxon>
        <taxon>rosids</taxon>
        <taxon>fabids</taxon>
        <taxon>Fabales</taxon>
        <taxon>Fabaceae</taxon>
        <taxon>Papilionoideae</taxon>
        <taxon>50 kb inversion clade</taxon>
        <taxon>NPAAA clade</taxon>
        <taxon>Hologalegina</taxon>
        <taxon>IRL clade</taxon>
        <taxon>Trifolieae</taxon>
        <taxon>Trifolium</taxon>
    </lineage>
</organism>
<reference evidence="1 2" key="1">
    <citation type="journal article" date="2014" name="Am. J. Bot.">
        <title>Genome assembly and annotation for red clover (Trifolium pratense; Fabaceae).</title>
        <authorList>
            <person name="Istvanek J."/>
            <person name="Jaros M."/>
            <person name="Krenek A."/>
            <person name="Repkova J."/>
        </authorList>
    </citation>
    <scope>NUCLEOTIDE SEQUENCE [LARGE SCALE GENOMIC DNA]</scope>
    <source>
        <strain evidence="2">cv. Tatra</strain>
        <tissue evidence="1">Young leaves</tissue>
    </source>
</reference>